<dbReference type="EMBL" id="JAGKQM010000019">
    <property type="protein sequence ID" value="KAH0859329.1"/>
    <property type="molecule type" value="Genomic_DNA"/>
</dbReference>
<keyword evidence="2" id="KW-1185">Reference proteome</keyword>
<dbReference type="Proteomes" id="UP000824890">
    <property type="component" value="Unassembled WGS sequence"/>
</dbReference>
<evidence type="ECO:0000313" key="1">
    <source>
        <dbReference type="EMBL" id="KAH0859329.1"/>
    </source>
</evidence>
<sequence length="82" mass="9307">MRRATRGGRNIRLTEIYVLDQLYLPSLVPHEIKKWSVPKEVTRSSRELGVSTSSLDFSFAGFQKTLEFIATMVYTLCLNAAP</sequence>
<accession>A0ABQ7XTR7</accession>
<name>A0ABQ7XTR7_BRANA</name>
<evidence type="ECO:0000313" key="2">
    <source>
        <dbReference type="Proteomes" id="UP000824890"/>
    </source>
</evidence>
<comment type="caution">
    <text evidence="1">The sequence shown here is derived from an EMBL/GenBank/DDBJ whole genome shotgun (WGS) entry which is preliminary data.</text>
</comment>
<reference evidence="1 2" key="1">
    <citation type="submission" date="2021-05" db="EMBL/GenBank/DDBJ databases">
        <title>Genome Assembly of Synthetic Allotetraploid Brassica napus Reveals Homoeologous Exchanges between Subgenomes.</title>
        <authorList>
            <person name="Davis J.T."/>
        </authorList>
    </citation>
    <scope>NUCLEOTIDE SEQUENCE [LARGE SCALE GENOMIC DNA]</scope>
    <source>
        <strain evidence="2">cv. Da-Ae</strain>
        <tissue evidence="1">Seedling</tissue>
    </source>
</reference>
<organism evidence="1 2">
    <name type="scientific">Brassica napus</name>
    <name type="common">Rape</name>
    <dbReference type="NCBI Taxonomy" id="3708"/>
    <lineage>
        <taxon>Eukaryota</taxon>
        <taxon>Viridiplantae</taxon>
        <taxon>Streptophyta</taxon>
        <taxon>Embryophyta</taxon>
        <taxon>Tracheophyta</taxon>
        <taxon>Spermatophyta</taxon>
        <taxon>Magnoliopsida</taxon>
        <taxon>eudicotyledons</taxon>
        <taxon>Gunneridae</taxon>
        <taxon>Pentapetalae</taxon>
        <taxon>rosids</taxon>
        <taxon>malvids</taxon>
        <taxon>Brassicales</taxon>
        <taxon>Brassicaceae</taxon>
        <taxon>Brassiceae</taxon>
        <taxon>Brassica</taxon>
    </lineage>
</organism>
<gene>
    <name evidence="1" type="ORF">HID58_087590</name>
</gene>
<proteinExistence type="predicted"/>
<protein>
    <submittedName>
        <fullName evidence="1">Uncharacterized protein</fullName>
    </submittedName>
</protein>